<dbReference type="EMBL" id="VSSQ01046976">
    <property type="protein sequence ID" value="MPN00950.1"/>
    <property type="molecule type" value="Genomic_DNA"/>
</dbReference>
<sequence length="117" mass="13597">MPGTERVELHKGFFFSGIGYVDGKLHIQLYTPGRHSRDDHAFLCLRNAEGEQKEAQMLYRGGYRGMDPSEDLRADYVEYVFDVPQGELDRWSLYGDFYHATGRIDGNWSITFPLERE</sequence>
<organism evidence="1">
    <name type="scientific">bioreactor metagenome</name>
    <dbReference type="NCBI Taxonomy" id="1076179"/>
    <lineage>
        <taxon>unclassified sequences</taxon>
        <taxon>metagenomes</taxon>
        <taxon>ecological metagenomes</taxon>
    </lineage>
</organism>
<protein>
    <submittedName>
        <fullName evidence="1">Uncharacterized protein</fullName>
    </submittedName>
</protein>
<gene>
    <name evidence="1" type="ORF">SDC9_148148</name>
</gene>
<reference evidence="1" key="1">
    <citation type="submission" date="2019-08" db="EMBL/GenBank/DDBJ databases">
        <authorList>
            <person name="Kucharzyk K."/>
            <person name="Murdoch R.W."/>
            <person name="Higgins S."/>
            <person name="Loffler F."/>
        </authorList>
    </citation>
    <scope>NUCLEOTIDE SEQUENCE</scope>
</reference>
<name>A0A645EHZ9_9ZZZZ</name>
<accession>A0A645EHZ9</accession>
<dbReference type="AlphaFoldDB" id="A0A645EHZ9"/>
<proteinExistence type="predicted"/>
<comment type="caution">
    <text evidence="1">The sequence shown here is derived from an EMBL/GenBank/DDBJ whole genome shotgun (WGS) entry which is preliminary data.</text>
</comment>
<evidence type="ECO:0000313" key="1">
    <source>
        <dbReference type="EMBL" id="MPN00950.1"/>
    </source>
</evidence>